<dbReference type="AlphaFoldDB" id="A0A314KY37"/>
<gene>
    <name evidence="1" type="ORF">A4A49_06125</name>
</gene>
<comment type="caution">
    <text evidence="1">The sequence shown here is derived from an EMBL/GenBank/DDBJ whole genome shotgun (WGS) entry which is preliminary data.</text>
</comment>
<dbReference type="Gramene" id="OIT33604">
    <property type="protein sequence ID" value="OIT33604"/>
    <property type="gene ID" value="A4A49_06125"/>
</dbReference>
<dbReference type="STRING" id="49451.A0A314KY37"/>
<accession>A0A314KY37</accession>
<dbReference type="EMBL" id="MJEQ01000851">
    <property type="protein sequence ID" value="OIT33604.1"/>
    <property type="molecule type" value="Genomic_DNA"/>
</dbReference>
<dbReference type="Proteomes" id="UP000187609">
    <property type="component" value="Unassembled WGS sequence"/>
</dbReference>
<sequence>MFDKMSYGYCSKVFDTDQSDVKVISDTTTSTLNIAKSEEVHVFDGSSHRSKSESVSTFEIGQSVDDNSSITTANPSILDLLIRMADVENSTTTIDKVINDNFRESDSLLQPSCDALQTEVTAATFDNTIGISLDFVPMTSLVVSIGYSQHVTPSLVSKHEEEGNARNNVAREFENSPIEDKTSYRIPFASQGSVVSNAIGRFVGIAYPFIGASQNILWRHYDFGLHKYNWVATGQHDSLLLTAKRRKGYHIYSEHSTDASDTGLPICSYVDKWFDTGHEFKVASGRVEIGVEHNGRVINSTIYKLWGESIANLFVCSFDDATTQIEEQYLIDQLRSFYSGRALELSELYQALTFTMALWVNETVIIRDEPLQGVAAITRKPPLGINSIFSIPRDMAMFDIHGKMMLNASMRTTEVEYPFDGALCLRTIPFLRNSLEVILVDKQIGVSLSLEFSDHNCNWVDMGQERNLFEFWLSKSRKRAREKKIRGMLRAFAEDYSKQYIVFDPGPYLDYAAPNTVESTFEDEKSTDVGALKVRFALLHEKFRIGQVLPLQSGITLDDCHRFKTYDCCHIGACTYYHLESDVVLSIVLFCTSLDNWLDTGQNKLGFASIAKEHLNIASDAVEMLDPNSIWMFQMSCR</sequence>
<reference evidence="1" key="1">
    <citation type="submission" date="2016-11" db="EMBL/GenBank/DDBJ databases">
        <title>The genome of Nicotiana attenuata.</title>
        <authorList>
            <person name="Xu S."/>
            <person name="Brockmoeller T."/>
            <person name="Gaquerel E."/>
            <person name="Navarro A."/>
            <person name="Kuhl H."/>
            <person name="Gase K."/>
            <person name="Ling Z."/>
            <person name="Zhou W."/>
            <person name="Kreitzer C."/>
            <person name="Stanke M."/>
            <person name="Tang H."/>
            <person name="Lyons E."/>
            <person name="Pandey P."/>
            <person name="Pandey S.P."/>
            <person name="Timmermann B."/>
            <person name="Baldwin I.T."/>
        </authorList>
    </citation>
    <scope>NUCLEOTIDE SEQUENCE [LARGE SCALE GENOMIC DNA]</scope>
    <source>
        <strain evidence="1">UT</strain>
    </source>
</reference>
<name>A0A314KY37_NICAT</name>
<organism evidence="1 2">
    <name type="scientific">Nicotiana attenuata</name>
    <name type="common">Coyote tobacco</name>
    <dbReference type="NCBI Taxonomy" id="49451"/>
    <lineage>
        <taxon>Eukaryota</taxon>
        <taxon>Viridiplantae</taxon>
        <taxon>Streptophyta</taxon>
        <taxon>Embryophyta</taxon>
        <taxon>Tracheophyta</taxon>
        <taxon>Spermatophyta</taxon>
        <taxon>Magnoliopsida</taxon>
        <taxon>eudicotyledons</taxon>
        <taxon>Gunneridae</taxon>
        <taxon>Pentapetalae</taxon>
        <taxon>asterids</taxon>
        <taxon>lamiids</taxon>
        <taxon>Solanales</taxon>
        <taxon>Solanaceae</taxon>
        <taxon>Nicotianoideae</taxon>
        <taxon>Nicotianeae</taxon>
        <taxon>Nicotiana</taxon>
    </lineage>
</organism>
<protein>
    <submittedName>
        <fullName evidence="1">Uncharacterized protein</fullName>
    </submittedName>
</protein>
<evidence type="ECO:0000313" key="2">
    <source>
        <dbReference type="Proteomes" id="UP000187609"/>
    </source>
</evidence>
<evidence type="ECO:0000313" key="1">
    <source>
        <dbReference type="EMBL" id="OIT33604.1"/>
    </source>
</evidence>
<keyword evidence="2" id="KW-1185">Reference proteome</keyword>
<proteinExistence type="predicted"/>